<dbReference type="Gene3D" id="6.10.250.690">
    <property type="match status" value="1"/>
</dbReference>
<evidence type="ECO:0000256" key="4">
    <source>
        <dbReference type="ARBA" id="ARBA00023012"/>
    </source>
</evidence>
<dbReference type="GO" id="GO:0032993">
    <property type="term" value="C:protein-DNA complex"/>
    <property type="evidence" value="ECO:0007669"/>
    <property type="project" value="TreeGrafter"/>
</dbReference>
<feature type="domain" description="OmpR/PhoB-type" evidence="11">
    <location>
        <begin position="144"/>
        <end position="243"/>
    </location>
</feature>
<dbReference type="PROSITE" id="PS50110">
    <property type="entry name" value="RESPONSE_REGULATORY"/>
    <property type="match status" value="1"/>
</dbReference>
<dbReference type="InterPro" id="IPR039420">
    <property type="entry name" value="WalR-like"/>
</dbReference>
<feature type="modified residue" description="4-aspartylphosphate" evidence="8">
    <location>
        <position position="67"/>
    </location>
</feature>
<accession>Q0VNV9</accession>
<organism evidence="12 13">
    <name type="scientific">Alcanivorax borkumensis (strain ATCC 700651 / DSM 11573 / NCIMB 13689 / SK2)</name>
    <dbReference type="NCBI Taxonomy" id="393595"/>
    <lineage>
        <taxon>Bacteria</taxon>
        <taxon>Pseudomonadati</taxon>
        <taxon>Pseudomonadota</taxon>
        <taxon>Gammaproteobacteria</taxon>
        <taxon>Oceanospirillales</taxon>
        <taxon>Alcanivoracaceae</taxon>
        <taxon>Alcanivorax</taxon>
    </lineage>
</organism>
<dbReference type="GO" id="GO:0000976">
    <property type="term" value="F:transcription cis-regulatory region binding"/>
    <property type="evidence" value="ECO:0007669"/>
    <property type="project" value="TreeGrafter"/>
</dbReference>
<dbReference type="InterPro" id="IPR036388">
    <property type="entry name" value="WH-like_DNA-bd_sf"/>
</dbReference>
<feature type="DNA-binding region" description="OmpR/PhoB-type" evidence="9">
    <location>
        <begin position="144"/>
        <end position="243"/>
    </location>
</feature>
<evidence type="ECO:0000313" key="12">
    <source>
        <dbReference type="EMBL" id="CAL17139.1"/>
    </source>
</evidence>
<keyword evidence="4" id="KW-0902">Two-component regulatory system</keyword>
<evidence type="ECO:0000259" key="10">
    <source>
        <dbReference type="PROSITE" id="PS50110"/>
    </source>
</evidence>
<dbReference type="RefSeq" id="WP_011588972.1">
    <property type="nucleotide sequence ID" value="NC_008260.1"/>
</dbReference>
<keyword evidence="6 9" id="KW-0238">DNA-binding</keyword>
<dbReference type="Pfam" id="PF00486">
    <property type="entry name" value="Trans_reg_C"/>
    <property type="match status" value="1"/>
</dbReference>
<dbReference type="PANTHER" id="PTHR48111">
    <property type="entry name" value="REGULATOR OF RPOS"/>
    <property type="match status" value="1"/>
</dbReference>
<dbReference type="PROSITE" id="PS51755">
    <property type="entry name" value="OMPR_PHOB"/>
    <property type="match status" value="1"/>
</dbReference>
<protein>
    <submittedName>
        <fullName evidence="12">DNA-binding response regulator</fullName>
    </submittedName>
</protein>
<dbReference type="Gene3D" id="3.40.50.2300">
    <property type="match status" value="1"/>
</dbReference>
<dbReference type="STRING" id="393595.ABO_1691"/>
<feature type="domain" description="Response regulatory" evidence="10">
    <location>
        <begin position="18"/>
        <end position="131"/>
    </location>
</feature>
<evidence type="ECO:0000256" key="3">
    <source>
        <dbReference type="ARBA" id="ARBA00022553"/>
    </source>
</evidence>
<dbReference type="EMBL" id="AM286690">
    <property type="protein sequence ID" value="CAL17139.1"/>
    <property type="molecule type" value="Genomic_DNA"/>
</dbReference>
<evidence type="ECO:0000256" key="5">
    <source>
        <dbReference type="ARBA" id="ARBA00023015"/>
    </source>
</evidence>
<dbReference type="AlphaFoldDB" id="Q0VNV9"/>
<keyword evidence="13" id="KW-1185">Reference proteome</keyword>
<dbReference type="Pfam" id="PF00072">
    <property type="entry name" value="Response_reg"/>
    <property type="match status" value="1"/>
</dbReference>
<evidence type="ECO:0000256" key="2">
    <source>
        <dbReference type="ARBA" id="ARBA00022490"/>
    </source>
</evidence>
<evidence type="ECO:0000256" key="1">
    <source>
        <dbReference type="ARBA" id="ARBA00004496"/>
    </source>
</evidence>
<comment type="subcellular location">
    <subcellularLocation>
        <location evidence="1">Cytoplasm</location>
    </subcellularLocation>
</comment>
<dbReference type="CDD" id="cd00383">
    <property type="entry name" value="trans_reg_C"/>
    <property type="match status" value="1"/>
</dbReference>
<name>Q0VNV9_ALCBS</name>
<proteinExistence type="predicted"/>
<evidence type="ECO:0000256" key="6">
    <source>
        <dbReference type="ARBA" id="ARBA00023125"/>
    </source>
</evidence>
<evidence type="ECO:0000259" key="11">
    <source>
        <dbReference type="PROSITE" id="PS51755"/>
    </source>
</evidence>
<evidence type="ECO:0000256" key="7">
    <source>
        <dbReference type="ARBA" id="ARBA00023163"/>
    </source>
</evidence>
<dbReference type="SUPFAM" id="SSF46894">
    <property type="entry name" value="C-terminal effector domain of the bipartite response regulators"/>
    <property type="match status" value="1"/>
</dbReference>
<keyword evidence="2" id="KW-0963">Cytoplasm</keyword>
<dbReference type="Proteomes" id="UP000008871">
    <property type="component" value="Chromosome"/>
</dbReference>
<dbReference type="SUPFAM" id="SSF52172">
    <property type="entry name" value="CheY-like"/>
    <property type="match status" value="1"/>
</dbReference>
<evidence type="ECO:0000256" key="8">
    <source>
        <dbReference type="PROSITE-ProRule" id="PRU00169"/>
    </source>
</evidence>
<dbReference type="InterPro" id="IPR001789">
    <property type="entry name" value="Sig_transdc_resp-reg_receiver"/>
</dbReference>
<dbReference type="Gene3D" id="1.10.10.10">
    <property type="entry name" value="Winged helix-like DNA-binding domain superfamily/Winged helix DNA-binding domain"/>
    <property type="match status" value="1"/>
</dbReference>
<dbReference type="eggNOG" id="COG0745">
    <property type="taxonomic scope" value="Bacteria"/>
</dbReference>
<keyword evidence="5" id="KW-0805">Transcription regulation</keyword>
<keyword evidence="3 8" id="KW-0597">Phosphoprotein</keyword>
<keyword evidence="7" id="KW-0804">Transcription</keyword>
<dbReference type="InterPro" id="IPR011006">
    <property type="entry name" value="CheY-like_superfamily"/>
</dbReference>
<evidence type="ECO:0000256" key="9">
    <source>
        <dbReference type="PROSITE-ProRule" id="PRU01091"/>
    </source>
</evidence>
<evidence type="ECO:0000313" key="13">
    <source>
        <dbReference type="Proteomes" id="UP000008871"/>
    </source>
</evidence>
<dbReference type="HOGENOM" id="CLU_000445_30_4_6"/>
<sequence length="246" mass="27139">MIISIISKMLAVVKMPARLLVIEDDSVLSGHLLDYFSERHYLVSVCAEGPAGLDAATAGDYDLVLLDILLPGLNGLELLNALRQQSPVPVIVVSALGDEQARIQGLINGADDYLPKPFSMAELAVRVDAVLRRVALERVRPEEPQWESVGKLVLCDHSMAAFYQETDLGLTNTEFRLLQVLLEHRGAVLSKPFLYQAVLHRGCGRHDRSLDLHISHVRRKLRDAGAAESAVRTVWGQGYTLITDNL</sequence>
<dbReference type="SMART" id="SM00448">
    <property type="entry name" value="REC"/>
    <property type="match status" value="1"/>
</dbReference>
<dbReference type="GO" id="GO:0006355">
    <property type="term" value="P:regulation of DNA-templated transcription"/>
    <property type="evidence" value="ECO:0007669"/>
    <property type="project" value="InterPro"/>
</dbReference>
<dbReference type="KEGG" id="abo:ABO_1691"/>
<dbReference type="GO" id="GO:0005829">
    <property type="term" value="C:cytosol"/>
    <property type="evidence" value="ECO:0007669"/>
    <property type="project" value="TreeGrafter"/>
</dbReference>
<dbReference type="InterPro" id="IPR016032">
    <property type="entry name" value="Sig_transdc_resp-reg_C-effctor"/>
</dbReference>
<dbReference type="GO" id="GO:0000156">
    <property type="term" value="F:phosphorelay response regulator activity"/>
    <property type="evidence" value="ECO:0007669"/>
    <property type="project" value="TreeGrafter"/>
</dbReference>
<dbReference type="PANTHER" id="PTHR48111:SF39">
    <property type="entry name" value="TRANSCRIPTIONAL REGULATORY PROTEIN CPXR"/>
    <property type="match status" value="1"/>
</dbReference>
<gene>
    <name evidence="12" type="primary">pfeR</name>
    <name evidence="12" type="ordered locus">ABO_1691</name>
</gene>
<dbReference type="InterPro" id="IPR001867">
    <property type="entry name" value="OmpR/PhoB-type_DNA-bd"/>
</dbReference>
<reference evidence="12 13" key="1">
    <citation type="journal article" date="2006" name="Nat. Biotechnol.">
        <title>Genome sequence of the ubiquitous hydrocarbon-degrading marine bacterium Alcanivorax borkumensis.</title>
        <authorList>
            <person name="Schneiker S."/>
            <person name="Martins dos Santos V.A.P."/>
            <person name="Bartels D."/>
            <person name="Bekel T."/>
            <person name="Brecht M."/>
            <person name="Buhrmester J."/>
            <person name="Chernikova T.N."/>
            <person name="Denaro R."/>
            <person name="Ferrer M."/>
            <person name="Gertler C."/>
            <person name="Goesmann A."/>
            <person name="Golyshina O.V."/>
            <person name="Kaminski F."/>
            <person name="Khachane A.N."/>
            <person name="Lang S."/>
            <person name="Linke B."/>
            <person name="McHardy A.C."/>
            <person name="Meyer F."/>
            <person name="Nechitaylo T."/>
            <person name="Puehler A."/>
            <person name="Regenhardt D."/>
            <person name="Rupp O."/>
            <person name="Sabirova J.S."/>
            <person name="Selbitschka W."/>
            <person name="Yakimov M.M."/>
            <person name="Timmis K.N."/>
            <person name="Vorhoelter F.-J."/>
            <person name="Weidner S."/>
            <person name="Kaiser O."/>
            <person name="Golyshin P.N."/>
        </authorList>
    </citation>
    <scope>NUCLEOTIDE SEQUENCE [LARGE SCALE GENOMIC DNA]</scope>
    <source>
        <strain evidence="13">ATCC 700651 / DSM 11573 / NCIMB 13689 / SK2</strain>
    </source>
</reference>
<dbReference type="SMART" id="SM00862">
    <property type="entry name" value="Trans_reg_C"/>
    <property type="match status" value="1"/>
</dbReference>